<protein>
    <submittedName>
        <fullName evidence="2">Uncharacterized protein</fullName>
    </submittedName>
</protein>
<reference evidence="3" key="1">
    <citation type="journal article" date="2019" name="Int. J. Syst. Evol. Microbiol.">
        <title>The Global Catalogue of Microorganisms (GCM) 10K type strain sequencing project: providing services to taxonomists for standard genome sequencing and annotation.</title>
        <authorList>
            <consortium name="The Broad Institute Genomics Platform"/>
            <consortium name="The Broad Institute Genome Sequencing Center for Infectious Disease"/>
            <person name="Wu L."/>
            <person name="Ma J."/>
        </authorList>
    </citation>
    <scope>NUCLEOTIDE SEQUENCE [LARGE SCALE GENOMIC DNA]</scope>
    <source>
        <strain evidence="3">JCM 17695</strain>
    </source>
</reference>
<name>A0ABW2TKC5_9PSEU</name>
<dbReference type="EMBL" id="JBHTEY010000004">
    <property type="protein sequence ID" value="MFC7613981.1"/>
    <property type="molecule type" value="Genomic_DNA"/>
</dbReference>
<organism evidence="2 3">
    <name type="scientific">Actinokineospora soli</name>
    <dbReference type="NCBI Taxonomy" id="1048753"/>
    <lineage>
        <taxon>Bacteria</taxon>
        <taxon>Bacillati</taxon>
        <taxon>Actinomycetota</taxon>
        <taxon>Actinomycetes</taxon>
        <taxon>Pseudonocardiales</taxon>
        <taxon>Pseudonocardiaceae</taxon>
        <taxon>Actinokineospora</taxon>
    </lineage>
</organism>
<comment type="caution">
    <text evidence="2">The sequence shown here is derived from an EMBL/GenBank/DDBJ whole genome shotgun (WGS) entry which is preliminary data.</text>
</comment>
<feature type="region of interest" description="Disordered" evidence="1">
    <location>
        <begin position="1"/>
        <end position="31"/>
    </location>
</feature>
<accession>A0ABW2TKC5</accession>
<keyword evidence="3" id="KW-1185">Reference proteome</keyword>
<evidence type="ECO:0000313" key="2">
    <source>
        <dbReference type="EMBL" id="MFC7613981.1"/>
    </source>
</evidence>
<evidence type="ECO:0000313" key="3">
    <source>
        <dbReference type="Proteomes" id="UP001596512"/>
    </source>
</evidence>
<dbReference type="Proteomes" id="UP001596512">
    <property type="component" value="Unassembled WGS sequence"/>
</dbReference>
<gene>
    <name evidence="2" type="ORF">ACFQV2_10855</name>
</gene>
<sequence>MTTNGRGPPSAAGTYSHAAHRTPPDSNHTSRRTDAVWLSFSAEVSIAHLAQLACRS</sequence>
<evidence type="ECO:0000256" key="1">
    <source>
        <dbReference type="SAM" id="MobiDB-lite"/>
    </source>
</evidence>
<proteinExistence type="predicted"/>